<gene>
    <name evidence="2" type="ORF">GCM10011579_095370</name>
</gene>
<protein>
    <submittedName>
        <fullName evidence="2">Uncharacterized protein</fullName>
    </submittedName>
</protein>
<accession>A0A918DA84</accession>
<proteinExistence type="predicted"/>
<name>A0A918DA84_9ACTN</name>
<evidence type="ECO:0000313" key="3">
    <source>
        <dbReference type="Proteomes" id="UP000600365"/>
    </source>
</evidence>
<dbReference type="AlphaFoldDB" id="A0A918DA84"/>
<reference evidence="2 3" key="1">
    <citation type="journal article" date="2014" name="Int. J. Syst. Evol. Microbiol.">
        <title>Complete genome sequence of Corynebacterium casei LMG S-19264T (=DSM 44701T), isolated from a smear-ripened cheese.</title>
        <authorList>
            <consortium name="US DOE Joint Genome Institute (JGI-PGF)"/>
            <person name="Walter F."/>
            <person name="Albersmeier A."/>
            <person name="Kalinowski J."/>
            <person name="Ruckert C."/>
        </authorList>
    </citation>
    <scope>NUCLEOTIDE SEQUENCE [LARGE SCALE GENOMIC DNA]</scope>
    <source>
        <strain evidence="2 3">CGMCC 4.7111</strain>
    </source>
</reference>
<comment type="caution">
    <text evidence="2">The sequence shown here is derived from an EMBL/GenBank/DDBJ whole genome shotgun (WGS) entry which is preliminary data.</text>
</comment>
<feature type="region of interest" description="Disordered" evidence="1">
    <location>
        <begin position="1"/>
        <end position="24"/>
    </location>
</feature>
<keyword evidence="3" id="KW-1185">Reference proteome</keyword>
<organism evidence="2 3">
    <name type="scientific">Streptomyces albiflavescens</name>
    <dbReference type="NCBI Taxonomy" id="1623582"/>
    <lineage>
        <taxon>Bacteria</taxon>
        <taxon>Bacillati</taxon>
        <taxon>Actinomycetota</taxon>
        <taxon>Actinomycetes</taxon>
        <taxon>Kitasatosporales</taxon>
        <taxon>Streptomycetaceae</taxon>
        <taxon>Streptomyces</taxon>
    </lineage>
</organism>
<dbReference type="EMBL" id="BMMM01000032">
    <property type="protein sequence ID" value="GGN95142.1"/>
    <property type="molecule type" value="Genomic_DNA"/>
</dbReference>
<sequence>MRSGVQYFSSSDGESEPSSGAPLVGGVVGVGVPEGLPVAEPLTPVDEGADGVAGPVVVFDGDAPEVVPGVTVGEADEPAGEAVPADAVPGVGPAHAGADTVSVDKVIAAVTAVTVTRPCLSLIFPLHMVIPDRGQRSGSCASHRP</sequence>
<evidence type="ECO:0000313" key="2">
    <source>
        <dbReference type="EMBL" id="GGN95142.1"/>
    </source>
</evidence>
<evidence type="ECO:0000256" key="1">
    <source>
        <dbReference type="SAM" id="MobiDB-lite"/>
    </source>
</evidence>
<feature type="compositionally biased region" description="Low complexity" evidence="1">
    <location>
        <begin position="9"/>
        <end position="24"/>
    </location>
</feature>
<dbReference type="Proteomes" id="UP000600365">
    <property type="component" value="Unassembled WGS sequence"/>
</dbReference>